<proteinExistence type="predicted"/>
<dbReference type="EMBL" id="CAJPDS010000087">
    <property type="protein sequence ID" value="CAF9935968.1"/>
    <property type="molecule type" value="Genomic_DNA"/>
</dbReference>
<feature type="compositionally biased region" description="Low complexity" evidence="1">
    <location>
        <begin position="235"/>
        <end position="244"/>
    </location>
</feature>
<protein>
    <submittedName>
        <fullName evidence="3">Uncharacterized protein</fullName>
    </submittedName>
</protein>
<dbReference type="AlphaFoldDB" id="A0A8H3GAA3"/>
<feature type="region of interest" description="Disordered" evidence="1">
    <location>
        <begin position="95"/>
        <end position="264"/>
    </location>
</feature>
<feature type="compositionally biased region" description="Basic and acidic residues" evidence="1">
    <location>
        <begin position="464"/>
        <end position="477"/>
    </location>
</feature>
<evidence type="ECO:0000313" key="3">
    <source>
        <dbReference type="EMBL" id="CAF9935968.1"/>
    </source>
</evidence>
<keyword evidence="2" id="KW-0472">Membrane</keyword>
<keyword evidence="4" id="KW-1185">Reference proteome</keyword>
<name>A0A8H3GAA3_9LECA</name>
<feature type="compositionally biased region" description="Polar residues" evidence="1">
    <location>
        <begin position="95"/>
        <end position="130"/>
    </location>
</feature>
<dbReference type="Proteomes" id="UP000664521">
    <property type="component" value="Unassembled WGS sequence"/>
</dbReference>
<feature type="compositionally biased region" description="Basic residues" evidence="1">
    <location>
        <begin position="454"/>
        <end position="463"/>
    </location>
</feature>
<sequence>MGAFFNSWALWEKMCFVLAVAIFGVIIIGCFKVIYNHYRLRKYTKLAAVKEQHRQAIQQRPSVRARKGREIPFGVRAIESGVEVDGVWISKSNTPYASTSGSPASSIVLEPNSTKYKPGSKRNSVAQNQRPLDVPQPVHGHSISGQGRTSTSSYLSAPPIDPQLDPERLPRSSTASDNVSRARPTYQPRRSSGLRFSNSNDNSSALAALEGRRMAPTPELVEPQGTLEGVRSRRVSSSGSGSNSSEEHYTPRRPGLNRDSSDILFDPTYLPSGLPRASNDDHLSYLASQRRSHAAEEGQLLSRIRPNNTHGRTTPHVPLHRRQHSTGRISGEDSIDPFATPFGTPMASTRSGFVEEPPSFASFVNSSPSPDDRIEAVDGVEYASSDLRYTSNALQQGDGNRQHRQSQVVSKTNSGFEVLRPGSFSRPRGAVADWNEKAPAGNEHQSGEAEGLVNKRHSKKLQRKRADSKESRFKEEV</sequence>
<feature type="region of interest" description="Disordered" evidence="1">
    <location>
        <begin position="288"/>
        <end position="336"/>
    </location>
</feature>
<reference evidence="3" key="1">
    <citation type="submission" date="2021-03" db="EMBL/GenBank/DDBJ databases">
        <authorList>
            <person name="Tagirdzhanova G."/>
        </authorList>
    </citation>
    <scope>NUCLEOTIDE SEQUENCE</scope>
</reference>
<keyword evidence="2" id="KW-0812">Transmembrane</keyword>
<evidence type="ECO:0000313" key="4">
    <source>
        <dbReference type="Proteomes" id="UP000664521"/>
    </source>
</evidence>
<feature type="compositionally biased region" description="Polar residues" evidence="1">
    <location>
        <begin position="394"/>
        <end position="415"/>
    </location>
</feature>
<evidence type="ECO:0000256" key="1">
    <source>
        <dbReference type="SAM" id="MobiDB-lite"/>
    </source>
</evidence>
<dbReference type="PANTHER" id="PTHR40623:SF2">
    <property type="entry name" value="INTEGRAL MEMBRANE PROTEIN"/>
    <property type="match status" value="1"/>
</dbReference>
<feature type="compositionally biased region" description="Polar residues" evidence="1">
    <location>
        <begin position="143"/>
        <end position="155"/>
    </location>
</feature>
<gene>
    <name evidence="3" type="ORF">HETSPECPRED_009964</name>
</gene>
<keyword evidence="2" id="KW-1133">Transmembrane helix</keyword>
<dbReference type="OrthoDB" id="5426165at2759"/>
<organism evidence="3 4">
    <name type="scientific">Heterodermia speciosa</name>
    <dbReference type="NCBI Taxonomy" id="116794"/>
    <lineage>
        <taxon>Eukaryota</taxon>
        <taxon>Fungi</taxon>
        <taxon>Dikarya</taxon>
        <taxon>Ascomycota</taxon>
        <taxon>Pezizomycotina</taxon>
        <taxon>Lecanoromycetes</taxon>
        <taxon>OSLEUM clade</taxon>
        <taxon>Lecanoromycetidae</taxon>
        <taxon>Caliciales</taxon>
        <taxon>Physciaceae</taxon>
        <taxon>Heterodermia</taxon>
    </lineage>
</organism>
<feature type="region of interest" description="Disordered" evidence="1">
    <location>
        <begin position="394"/>
        <end position="477"/>
    </location>
</feature>
<feature type="compositionally biased region" description="Low complexity" evidence="1">
    <location>
        <begin position="197"/>
        <end position="209"/>
    </location>
</feature>
<comment type="caution">
    <text evidence="3">The sequence shown here is derived from an EMBL/GenBank/DDBJ whole genome shotgun (WGS) entry which is preliminary data.</text>
</comment>
<accession>A0A8H3GAA3</accession>
<feature type="transmembrane region" description="Helical" evidence="2">
    <location>
        <begin position="16"/>
        <end position="35"/>
    </location>
</feature>
<dbReference type="PANTHER" id="PTHR40623">
    <property type="entry name" value="INTEGRAL MEMBRANE PROTEIN"/>
    <property type="match status" value="1"/>
</dbReference>
<evidence type="ECO:0000256" key="2">
    <source>
        <dbReference type="SAM" id="Phobius"/>
    </source>
</evidence>